<dbReference type="PANTHER" id="PTHR28083">
    <property type="entry name" value="GOOD FOR FULL DBP5 ACTIVITY PROTEIN 2"/>
    <property type="match status" value="1"/>
</dbReference>
<dbReference type="Pfam" id="PF21762">
    <property type="entry name" value="DEDDh_C"/>
    <property type="match status" value="1"/>
</dbReference>
<dbReference type="PANTHER" id="PTHR28083:SF1">
    <property type="entry name" value="GOOD FOR FULL DBP5 ACTIVITY PROTEIN 2"/>
    <property type="match status" value="1"/>
</dbReference>
<dbReference type="AlphaFoldDB" id="J0WQ13"/>
<proteinExistence type="predicted"/>
<dbReference type="InterPro" id="IPR040151">
    <property type="entry name" value="Gfd2/YDR514C-like"/>
</dbReference>
<sequence length="402" mass="44153">MDTLPQANTFFLLHDVVHGIVWTAHPVTPYLRTLVRQLAPKVTGDNPGSLSVHPLLFVEEGNVVFHQALRRDRRRRAFLNAEQFDRIVAVAVHLLLNDPTYPVQVVHDETSENSHAPSANGQDATFPTFGDRVHPCCVGGEDERDLLHPPARIACGSDLELASMIKAFDIPVAPADLARSHASAEQILLPSLPTREGRKVKRDYMAEATEALKMALRCYRAANGTWFAVDVEHTRDKEQHTTEIGISTWSGCPENSDNAHFVIQGSPPNNSTSAGHPTPFLFGQSRQVVLRAAIDEVRAMVARAQEHGPLHLHDRHKALPPHHISAGGCTARGTVVWFDTQYIFAGLTGTHCPGDRPISLVNLLNKLDLPHSPEGLHNAGNDAKWTLDSLRSLMARSSMPVA</sequence>
<dbReference type="InterPro" id="IPR048519">
    <property type="entry name" value="Gfd2/YDR514C-like_C"/>
</dbReference>
<name>J0WQ13_AURST</name>
<organism evidence="2 3">
    <name type="scientific">Auricularia subglabra (strain TFB-10046 / SS5)</name>
    <name type="common">White-rot fungus</name>
    <name type="synonym">Auricularia delicata (strain TFB10046)</name>
    <dbReference type="NCBI Taxonomy" id="717982"/>
    <lineage>
        <taxon>Eukaryota</taxon>
        <taxon>Fungi</taxon>
        <taxon>Dikarya</taxon>
        <taxon>Basidiomycota</taxon>
        <taxon>Agaricomycotina</taxon>
        <taxon>Agaricomycetes</taxon>
        <taxon>Auriculariales</taxon>
        <taxon>Auriculariaceae</taxon>
        <taxon>Auricularia</taxon>
    </lineage>
</organism>
<feature type="domain" description="Gfd2/YDR514C-like C-terminal" evidence="1">
    <location>
        <begin position="226"/>
        <end position="391"/>
    </location>
</feature>
<protein>
    <recommendedName>
        <fullName evidence="1">Gfd2/YDR514C-like C-terminal domain-containing protein</fullName>
    </recommendedName>
</protein>
<dbReference type="InParanoid" id="J0WQ13"/>
<keyword evidence="3" id="KW-1185">Reference proteome</keyword>
<accession>J0WQ13</accession>
<dbReference type="OrthoDB" id="5953249at2759"/>
<evidence type="ECO:0000313" key="2">
    <source>
        <dbReference type="EMBL" id="EJD34540.1"/>
    </source>
</evidence>
<evidence type="ECO:0000259" key="1">
    <source>
        <dbReference type="Pfam" id="PF21762"/>
    </source>
</evidence>
<dbReference type="Proteomes" id="UP000006514">
    <property type="component" value="Unassembled WGS sequence"/>
</dbReference>
<evidence type="ECO:0000313" key="3">
    <source>
        <dbReference type="Proteomes" id="UP000006514"/>
    </source>
</evidence>
<reference evidence="3" key="1">
    <citation type="journal article" date="2012" name="Science">
        <title>The Paleozoic origin of enzymatic lignin decomposition reconstructed from 31 fungal genomes.</title>
        <authorList>
            <person name="Floudas D."/>
            <person name="Binder M."/>
            <person name="Riley R."/>
            <person name="Barry K."/>
            <person name="Blanchette R.A."/>
            <person name="Henrissat B."/>
            <person name="Martinez A.T."/>
            <person name="Otillar R."/>
            <person name="Spatafora J.W."/>
            <person name="Yadav J.S."/>
            <person name="Aerts A."/>
            <person name="Benoit I."/>
            <person name="Boyd A."/>
            <person name="Carlson A."/>
            <person name="Copeland A."/>
            <person name="Coutinho P.M."/>
            <person name="de Vries R.P."/>
            <person name="Ferreira P."/>
            <person name="Findley K."/>
            <person name="Foster B."/>
            <person name="Gaskell J."/>
            <person name="Glotzer D."/>
            <person name="Gorecki P."/>
            <person name="Heitman J."/>
            <person name="Hesse C."/>
            <person name="Hori C."/>
            <person name="Igarashi K."/>
            <person name="Jurgens J.A."/>
            <person name="Kallen N."/>
            <person name="Kersten P."/>
            <person name="Kohler A."/>
            <person name="Kuees U."/>
            <person name="Kumar T.K.A."/>
            <person name="Kuo A."/>
            <person name="LaButti K."/>
            <person name="Larrondo L.F."/>
            <person name="Lindquist E."/>
            <person name="Ling A."/>
            <person name="Lombard V."/>
            <person name="Lucas S."/>
            <person name="Lundell T."/>
            <person name="Martin R."/>
            <person name="McLaughlin D.J."/>
            <person name="Morgenstern I."/>
            <person name="Morin E."/>
            <person name="Murat C."/>
            <person name="Nagy L.G."/>
            <person name="Nolan M."/>
            <person name="Ohm R.A."/>
            <person name="Patyshakuliyeva A."/>
            <person name="Rokas A."/>
            <person name="Ruiz-Duenas F.J."/>
            <person name="Sabat G."/>
            <person name="Salamov A."/>
            <person name="Samejima M."/>
            <person name="Schmutz J."/>
            <person name="Slot J.C."/>
            <person name="St John F."/>
            <person name="Stenlid J."/>
            <person name="Sun H."/>
            <person name="Sun S."/>
            <person name="Syed K."/>
            <person name="Tsang A."/>
            <person name="Wiebenga A."/>
            <person name="Young D."/>
            <person name="Pisabarro A."/>
            <person name="Eastwood D.C."/>
            <person name="Martin F."/>
            <person name="Cullen D."/>
            <person name="Grigoriev I.V."/>
            <person name="Hibbett D.S."/>
        </authorList>
    </citation>
    <scope>NUCLEOTIDE SEQUENCE [LARGE SCALE GENOMIC DNA]</scope>
    <source>
        <strain evidence="3">TFB10046</strain>
    </source>
</reference>
<gene>
    <name evidence="2" type="ORF">AURDEDRAFT_131112</name>
</gene>
<dbReference type="KEGG" id="adl:AURDEDRAFT_131112"/>
<dbReference type="EMBL" id="JH687938">
    <property type="protein sequence ID" value="EJD34540.1"/>
    <property type="molecule type" value="Genomic_DNA"/>
</dbReference>